<name>A0A0A1MXS3_9BACI</name>
<dbReference type="InterPro" id="IPR023214">
    <property type="entry name" value="HAD_sf"/>
</dbReference>
<dbReference type="STRING" id="545501.BN997_04135"/>
<dbReference type="SFLD" id="SFLDS00003">
    <property type="entry name" value="Haloacid_Dehalogenase"/>
    <property type="match status" value="1"/>
</dbReference>
<dbReference type="Gene3D" id="3.30.1240.10">
    <property type="match status" value="1"/>
</dbReference>
<sequence length="265" mass="29862">MIKAIAVDMDGTFLDSSSNYDRKRFDGIFQQLQENEIKFIVASGDQYAQLTSFFKGKEDNIYFVAENGAIIYDSPKLETIDSFPNEFVQKAVDYLIHSIDKAAFILCGLHSAYILKSADNDFKKFAKHYYHQLKEVEHFDSLPDDTFVKFALNVEVNQTSHIVYQLNQAFQGEMQAVSSGHGSIDMIIPGVNKGNGLNILLDRWNISPHELLAFGDANNDLEMLALTEHSYAMETCSPEVQKTAKHRAPSNDESGVLQIIEAYLN</sequence>
<dbReference type="PANTHER" id="PTHR10000">
    <property type="entry name" value="PHOSPHOSERINE PHOSPHATASE"/>
    <property type="match status" value="1"/>
</dbReference>
<protein>
    <submittedName>
        <fullName evidence="1">Sugar phosphatase YbiV</fullName>
    </submittedName>
</protein>
<keyword evidence="2" id="KW-1185">Reference proteome</keyword>
<dbReference type="SUPFAM" id="SSF56784">
    <property type="entry name" value="HAD-like"/>
    <property type="match status" value="1"/>
</dbReference>
<reference evidence="1 2" key="1">
    <citation type="submission" date="2014-11" db="EMBL/GenBank/DDBJ databases">
        <authorList>
            <person name="Urmite Genomes Urmite Genomes"/>
        </authorList>
    </citation>
    <scope>NUCLEOTIDE SEQUENCE [LARGE SCALE GENOMIC DNA]</scope>
    <source>
        <strain evidence="1 2">Oc5</strain>
    </source>
</reference>
<dbReference type="OrthoDB" id="9810101at2"/>
<dbReference type="SFLD" id="SFLDG01140">
    <property type="entry name" value="C2.B:_Phosphomannomutase_and_P"/>
    <property type="match status" value="1"/>
</dbReference>
<evidence type="ECO:0000313" key="1">
    <source>
        <dbReference type="EMBL" id="CEI84192.1"/>
    </source>
</evidence>
<gene>
    <name evidence="1" type="primary">ybiV_2</name>
    <name evidence="1" type="ORF">BN997_04135</name>
</gene>
<dbReference type="CDD" id="cd07518">
    <property type="entry name" value="HAD_YbiV-Like"/>
    <property type="match status" value="1"/>
</dbReference>
<dbReference type="Pfam" id="PF08282">
    <property type="entry name" value="Hydrolase_3"/>
    <property type="match status" value="1"/>
</dbReference>
<dbReference type="NCBIfam" id="TIGR01484">
    <property type="entry name" value="HAD-SF-IIB"/>
    <property type="match status" value="1"/>
</dbReference>
<dbReference type="InterPro" id="IPR036412">
    <property type="entry name" value="HAD-like_sf"/>
</dbReference>
<organism evidence="1 2">
    <name type="scientific">Oceanobacillus oncorhynchi</name>
    <dbReference type="NCBI Taxonomy" id="545501"/>
    <lineage>
        <taxon>Bacteria</taxon>
        <taxon>Bacillati</taxon>
        <taxon>Bacillota</taxon>
        <taxon>Bacilli</taxon>
        <taxon>Bacillales</taxon>
        <taxon>Bacillaceae</taxon>
        <taxon>Oceanobacillus</taxon>
    </lineage>
</organism>
<dbReference type="EMBL" id="CDGG01000001">
    <property type="protein sequence ID" value="CEI84192.1"/>
    <property type="molecule type" value="Genomic_DNA"/>
</dbReference>
<dbReference type="GO" id="GO:0000287">
    <property type="term" value="F:magnesium ion binding"/>
    <property type="evidence" value="ECO:0007669"/>
    <property type="project" value="TreeGrafter"/>
</dbReference>
<dbReference type="Proteomes" id="UP000040453">
    <property type="component" value="Unassembled WGS sequence"/>
</dbReference>
<dbReference type="NCBIfam" id="TIGR00099">
    <property type="entry name" value="Cof-subfamily"/>
    <property type="match status" value="1"/>
</dbReference>
<dbReference type="GO" id="GO:0016791">
    <property type="term" value="F:phosphatase activity"/>
    <property type="evidence" value="ECO:0007669"/>
    <property type="project" value="UniProtKB-ARBA"/>
</dbReference>
<dbReference type="RefSeq" id="WP_042534841.1">
    <property type="nucleotide sequence ID" value="NZ_CDGG01000001.1"/>
</dbReference>
<evidence type="ECO:0000313" key="2">
    <source>
        <dbReference type="Proteomes" id="UP000040453"/>
    </source>
</evidence>
<dbReference type="GO" id="GO:0005829">
    <property type="term" value="C:cytosol"/>
    <property type="evidence" value="ECO:0007669"/>
    <property type="project" value="TreeGrafter"/>
</dbReference>
<dbReference type="InterPro" id="IPR006379">
    <property type="entry name" value="HAD-SF_hydro_IIB"/>
</dbReference>
<dbReference type="PANTHER" id="PTHR10000:SF53">
    <property type="entry name" value="5-AMINO-6-(5-PHOSPHO-D-RIBITYLAMINO)URACIL PHOSPHATASE YBJI-RELATED"/>
    <property type="match status" value="1"/>
</dbReference>
<dbReference type="Gene3D" id="3.40.50.1000">
    <property type="entry name" value="HAD superfamily/HAD-like"/>
    <property type="match status" value="1"/>
</dbReference>
<accession>A0A0A1MXS3</accession>
<proteinExistence type="predicted"/>
<dbReference type="AlphaFoldDB" id="A0A0A1MXS3"/>
<dbReference type="InterPro" id="IPR000150">
    <property type="entry name" value="Cof"/>
</dbReference>